<dbReference type="InterPro" id="IPR004573">
    <property type="entry name" value="rRNA_ssu_MeTfrase_B"/>
</dbReference>
<dbReference type="GO" id="GO:0005737">
    <property type="term" value="C:cytoplasm"/>
    <property type="evidence" value="ECO:0007669"/>
    <property type="project" value="UniProtKB-SubCell"/>
</dbReference>
<keyword evidence="16" id="KW-1185">Reference proteome</keyword>
<evidence type="ECO:0000256" key="12">
    <source>
        <dbReference type="ARBA" id="ARBA00047283"/>
    </source>
</evidence>
<evidence type="ECO:0000313" key="16">
    <source>
        <dbReference type="Proteomes" id="UP000181899"/>
    </source>
</evidence>
<dbReference type="GO" id="GO:0006355">
    <property type="term" value="P:regulation of DNA-templated transcription"/>
    <property type="evidence" value="ECO:0007669"/>
    <property type="project" value="InterPro"/>
</dbReference>
<dbReference type="EC" id="2.1.1.176" evidence="3"/>
<feature type="domain" description="SAM-dependent MTase RsmB/NOP-type" evidence="14">
    <location>
        <begin position="166"/>
        <end position="437"/>
    </location>
</feature>
<dbReference type="eggNOG" id="COG0781">
    <property type="taxonomic scope" value="Bacteria"/>
</dbReference>
<dbReference type="OrthoDB" id="9810297at2"/>
<dbReference type="NCBIfam" id="TIGR00563">
    <property type="entry name" value="rsmB"/>
    <property type="match status" value="1"/>
</dbReference>
<keyword evidence="5" id="KW-0698">rRNA processing</keyword>
<evidence type="ECO:0000256" key="8">
    <source>
        <dbReference type="ARBA" id="ARBA00022691"/>
    </source>
</evidence>
<comment type="function">
    <text evidence="1">Specifically methylates the cytosine at position 967 (m5C967) of 16S rRNA.</text>
</comment>
<dbReference type="PRINTS" id="PR02008">
    <property type="entry name" value="RCMTFAMILY"/>
</dbReference>
<dbReference type="Gene3D" id="3.40.50.150">
    <property type="entry name" value="Vaccinia Virus protein VP39"/>
    <property type="match status" value="1"/>
</dbReference>
<dbReference type="PANTHER" id="PTHR22807:SF53">
    <property type="entry name" value="RIBOSOMAL RNA SMALL SUBUNIT METHYLTRANSFERASE B-RELATED"/>
    <property type="match status" value="1"/>
</dbReference>
<dbReference type="Pfam" id="PF01029">
    <property type="entry name" value="NusB"/>
    <property type="match status" value="1"/>
</dbReference>
<evidence type="ECO:0000256" key="6">
    <source>
        <dbReference type="ARBA" id="ARBA00022603"/>
    </source>
</evidence>
<evidence type="ECO:0000256" key="7">
    <source>
        <dbReference type="ARBA" id="ARBA00022679"/>
    </source>
</evidence>
<dbReference type="PROSITE" id="PS51686">
    <property type="entry name" value="SAM_MT_RSMB_NOP"/>
    <property type="match status" value="1"/>
</dbReference>
<feature type="binding site" evidence="13">
    <location>
        <begin position="255"/>
        <end position="261"/>
    </location>
    <ligand>
        <name>S-adenosyl-L-methionine</name>
        <dbReference type="ChEBI" id="CHEBI:59789"/>
    </ligand>
</feature>
<dbReference type="RefSeq" id="WP_074910069.1">
    <property type="nucleotide sequence ID" value="NZ_FOVK01000001.1"/>
</dbReference>
<evidence type="ECO:0000256" key="3">
    <source>
        <dbReference type="ARBA" id="ARBA00012140"/>
    </source>
</evidence>
<evidence type="ECO:0000256" key="11">
    <source>
        <dbReference type="ARBA" id="ARBA00031088"/>
    </source>
</evidence>
<comment type="caution">
    <text evidence="13">Lacks conserved residue(s) required for the propagation of feature annotation.</text>
</comment>
<dbReference type="InterPro" id="IPR023267">
    <property type="entry name" value="RCMT"/>
</dbReference>
<keyword evidence="7 13" id="KW-0808">Transferase</keyword>
<dbReference type="PANTHER" id="PTHR22807">
    <property type="entry name" value="NOP2 YEAST -RELATED NOL1/NOP2/FMU SUN DOMAIN-CONTAINING"/>
    <property type="match status" value="1"/>
</dbReference>
<keyword evidence="6 13" id="KW-0489">Methyltransferase</keyword>
<dbReference type="GO" id="GO:0003723">
    <property type="term" value="F:RNA binding"/>
    <property type="evidence" value="ECO:0007669"/>
    <property type="project" value="UniProtKB-UniRule"/>
</dbReference>
<dbReference type="eggNOG" id="COG0144">
    <property type="taxonomic scope" value="Bacteria"/>
</dbReference>
<name>A0A1I4YG85_9CLOT</name>
<dbReference type="SUPFAM" id="SSF53335">
    <property type="entry name" value="S-adenosyl-L-methionine-dependent methyltransferases"/>
    <property type="match status" value="1"/>
</dbReference>
<gene>
    <name evidence="15" type="ORF">SAMN04488695_101584</name>
</gene>
<comment type="subcellular location">
    <subcellularLocation>
        <location evidence="2">Cytoplasm</location>
    </subcellularLocation>
</comment>
<dbReference type="NCBIfam" id="NF011494">
    <property type="entry name" value="PRK14902.1"/>
    <property type="match status" value="1"/>
</dbReference>
<evidence type="ECO:0000256" key="10">
    <source>
        <dbReference type="ARBA" id="ARBA00030399"/>
    </source>
</evidence>
<evidence type="ECO:0000313" key="15">
    <source>
        <dbReference type="EMBL" id="SFN37038.1"/>
    </source>
</evidence>
<evidence type="ECO:0000256" key="9">
    <source>
        <dbReference type="ARBA" id="ARBA00022884"/>
    </source>
</evidence>
<keyword evidence="9 13" id="KW-0694">RNA-binding</keyword>
<dbReference type="STRING" id="398199.SAMN05421804_101157"/>
<reference evidence="15 16" key="1">
    <citation type="submission" date="2016-10" db="EMBL/GenBank/DDBJ databases">
        <authorList>
            <person name="de Groot N.N."/>
        </authorList>
    </citation>
    <scope>NUCLEOTIDE SEQUENCE [LARGE SCALE GENOMIC DNA]</scope>
    <source>
        <strain evidence="15 16">ML2</strain>
    </source>
</reference>
<dbReference type="InterPro" id="IPR029063">
    <property type="entry name" value="SAM-dependent_MTases_sf"/>
</dbReference>
<evidence type="ECO:0000259" key="14">
    <source>
        <dbReference type="PROSITE" id="PS51686"/>
    </source>
</evidence>
<evidence type="ECO:0000256" key="4">
    <source>
        <dbReference type="ARBA" id="ARBA00022490"/>
    </source>
</evidence>
<dbReference type="Pfam" id="PF01189">
    <property type="entry name" value="Methyltr_RsmB-F"/>
    <property type="match status" value="1"/>
</dbReference>
<dbReference type="GO" id="GO:0008649">
    <property type="term" value="F:rRNA methyltransferase activity"/>
    <property type="evidence" value="ECO:0007669"/>
    <property type="project" value="InterPro"/>
</dbReference>
<dbReference type="Gene3D" id="1.10.940.10">
    <property type="entry name" value="NusB-like"/>
    <property type="match status" value="1"/>
</dbReference>
<dbReference type="InterPro" id="IPR049560">
    <property type="entry name" value="MeTrfase_RsmB-F_NOP2_cat"/>
</dbReference>
<dbReference type="InterPro" id="IPR006027">
    <property type="entry name" value="NusB_RsmB_TIM44"/>
</dbReference>
<sequence>MMNVRETAVEILGKVLHQGAFSNLLLDRAIQSGQVKEEDVGLLTEIVYGTLKYLLTIDEILNRNTNISLSKTERYVLDVLRISVYQMHFLDRIPPYAVINEAVNLTKKKAPKASGFVNGVLRGYLRKKDEVYTFNKKMDQEIYEYSFPAWMIQLFKNQYGDKYLEILSGLNERPVITYRVNTLKMSRDAALDELRQLGYSAEKTAISPYGIEVTGGKSVMQNPLFREGVLTVQDESSMLVAPLVVSEGEEYLDLCSAPGGKTMHLAELLHDQVPVHAFDIYESKLRLIRENRDRLGLTSVTIRKNNGLQILPEYVGKAHVLLDAPCSGLGIIRKKPEIKYTKTPEELLDLVKIQRDLLETAMNYIPSGGTLVYSTCTLNQAENEENVRWFLERHKDFEAVPINVGEGDHLQYSPEGFLTILPGKTMDGFFISKLKRMS</sequence>
<dbReference type="InterPro" id="IPR035926">
    <property type="entry name" value="NusB-like_sf"/>
</dbReference>
<proteinExistence type="inferred from homology"/>
<comment type="catalytic activity">
    <reaction evidence="12">
        <text>cytidine(967) in 16S rRNA + S-adenosyl-L-methionine = 5-methylcytidine(967) in 16S rRNA + S-adenosyl-L-homocysteine + H(+)</text>
        <dbReference type="Rhea" id="RHEA:42748"/>
        <dbReference type="Rhea" id="RHEA-COMP:10219"/>
        <dbReference type="Rhea" id="RHEA-COMP:10220"/>
        <dbReference type="ChEBI" id="CHEBI:15378"/>
        <dbReference type="ChEBI" id="CHEBI:57856"/>
        <dbReference type="ChEBI" id="CHEBI:59789"/>
        <dbReference type="ChEBI" id="CHEBI:74483"/>
        <dbReference type="ChEBI" id="CHEBI:82748"/>
        <dbReference type="EC" id="2.1.1.176"/>
    </reaction>
</comment>
<evidence type="ECO:0000256" key="2">
    <source>
        <dbReference type="ARBA" id="ARBA00004496"/>
    </source>
</evidence>
<dbReference type="Proteomes" id="UP000181899">
    <property type="component" value="Unassembled WGS sequence"/>
</dbReference>
<evidence type="ECO:0000256" key="5">
    <source>
        <dbReference type="ARBA" id="ARBA00022552"/>
    </source>
</evidence>
<evidence type="ECO:0000256" key="13">
    <source>
        <dbReference type="PROSITE-ProRule" id="PRU01023"/>
    </source>
</evidence>
<protein>
    <recommendedName>
        <fullName evidence="3">16S rRNA (cytosine(967)-C(5))-methyltransferase</fullName>
        <ecNumber evidence="3">2.1.1.176</ecNumber>
    </recommendedName>
    <alternativeName>
        <fullName evidence="10">16S rRNA m5C967 methyltransferase</fullName>
    </alternativeName>
    <alternativeName>
        <fullName evidence="11">rRNA (cytosine-C(5)-)-methyltransferase RsmB</fullName>
    </alternativeName>
</protein>
<organism evidence="15 16">
    <name type="scientific">Proteiniclasticum ruminis</name>
    <dbReference type="NCBI Taxonomy" id="398199"/>
    <lineage>
        <taxon>Bacteria</taxon>
        <taxon>Bacillati</taxon>
        <taxon>Bacillota</taxon>
        <taxon>Clostridia</taxon>
        <taxon>Eubacteriales</taxon>
        <taxon>Clostridiaceae</taxon>
        <taxon>Proteiniclasticum</taxon>
    </lineage>
</organism>
<dbReference type="CDD" id="cd02440">
    <property type="entry name" value="AdoMet_MTases"/>
    <property type="match status" value="1"/>
</dbReference>
<feature type="binding site" evidence="13">
    <location>
        <position position="323"/>
    </location>
    <ligand>
        <name>S-adenosyl-L-methionine</name>
        <dbReference type="ChEBI" id="CHEBI:59789"/>
    </ligand>
</feature>
<feature type="active site" description="Nucleophile" evidence="13">
    <location>
        <position position="376"/>
    </location>
</feature>
<accession>A0A1I4YG85</accession>
<keyword evidence="4" id="KW-0963">Cytoplasm</keyword>
<dbReference type="InterPro" id="IPR054728">
    <property type="entry name" value="RsmB-like_ferredoxin"/>
</dbReference>
<dbReference type="AlphaFoldDB" id="A0A1I4YG85"/>
<dbReference type="SUPFAM" id="SSF48013">
    <property type="entry name" value="NusB-like"/>
    <property type="match status" value="1"/>
</dbReference>
<feature type="binding site" evidence="13">
    <location>
        <position position="279"/>
    </location>
    <ligand>
        <name>S-adenosyl-L-methionine</name>
        <dbReference type="ChEBI" id="CHEBI:59789"/>
    </ligand>
</feature>
<evidence type="ECO:0000256" key="1">
    <source>
        <dbReference type="ARBA" id="ARBA00002724"/>
    </source>
</evidence>
<dbReference type="EMBL" id="FOVK01000001">
    <property type="protein sequence ID" value="SFN37038.1"/>
    <property type="molecule type" value="Genomic_DNA"/>
</dbReference>
<dbReference type="InterPro" id="IPR001678">
    <property type="entry name" value="MeTrfase_RsmB-F_NOP2_dom"/>
</dbReference>
<dbReference type="Pfam" id="PF22458">
    <property type="entry name" value="RsmF-B_ferredox"/>
    <property type="match status" value="1"/>
</dbReference>
<comment type="similarity">
    <text evidence="13">Belongs to the class I-like SAM-binding methyltransferase superfamily. RsmB/NOP family.</text>
</comment>
<keyword evidence="8 13" id="KW-0949">S-adenosyl-L-methionine</keyword>